<accession>A0A545TWW3</accession>
<dbReference type="GO" id="GO:0006629">
    <property type="term" value="P:lipid metabolic process"/>
    <property type="evidence" value="ECO:0007669"/>
    <property type="project" value="InterPro"/>
</dbReference>
<dbReference type="InterPro" id="IPR030395">
    <property type="entry name" value="GP_PDE_dom"/>
</dbReference>
<dbReference type="Gene3D" id="3.20.20.190">
    <property type="entry name" value="Phosphatidylinositol (PI) phosphodiesterase"/>
    <property type="match status" value="1"/>
</dbReference>
<evidence type="ECO:0000313" key="2">
    <source>
        <dbReference type="EMBL" id="TQV81708.1"/>
    </source>
</evidence>
<reference evidence="2 3" key="1">
    <citation type="submission" date="2019-06" db="EMBL/GenBank/DDBJ databases">
        <title>Whole genome sequence for Rhodospirillaceae sp. R148.</title>
        <authorList>
            <person name="Wang G."/>
        </authorList>
    </citation>
    <scope>NUCLEOTIDE SEQUENCE [LARGE SCALE GENOMIC DNA]</scope>
    <source>
        <strain evidence="2 3">R148</strain>
    </source>
</reference>
<keyword evidence="3" id="KW-1185">Reference proteome</keyword>
<name>A0A545TWW3_9PROT</name>
<dbReference type="PANTHER" id="PTHR46211:SF14">
    <property type="entry name" value="GLYCEROPHOSPHODIESTER PHOSPHODIESTERASE"/>
    <property type="match status" value="1"/>
</dbReference>
<organism evidence="2 3">
    <name type="scientific">Denitrobaculum tricleocarpae</name>
    <dbReference type="NCBI Taxonomy" id="2591009"/>
    <lineage>
        <taxon>Bacteria</taxon>
        <taxon>Pseudomonadati</taxon>
        <taxon>Pseudomonadota</taxon>
        <taxon>Alphaproteobacteria</taxon>
        <taxon>Rhodospirillales</taxon>
        <taxon>Rhodospirillaceae</taxon>
        <taxon>Denitrobaculum</taxon>
    </lineage>
</organism>
<sequence length="243" mass="27289">MKPVKTVCHRGANKVAPENTFAAAQAALALGGDIIELDVRQSADGVLYVMHDKLVDRTTDAFGPIADMTSFEVDNLDAGIGFDLVFAGEEVPRLEHYLNAFKKRAGFYVEIKHADCEAVAALLKRLDVTEQCFTFSFDPEMRAAIQDAAPELRKMVNWSVTDDPAEAQRNHHASIYETQMDALSRDLVDRTHDLGMEIMVYYEGDSCADFQRMIELGIDYINLDELELFQSVQAEMLGRDRSW</sequence>
<dbReference type="GO" id="GO:0008081">
    <property type="term" value="F:phosphoric diester hydrolase activity"/>
    <property type="evidence" value="ECO:0007669"/>
    <property type="project" value="InterPro"/>
</dbReference>
<feature type="domain" description="GP-PDE" evidence="1">
    <location>
        <begin position="4"/>
        <end position="233"/>
    </location>
</feature>
<dbReference type="RefSeq" id="WP_142895339.1">
    <property type="nucleotide sequence ID" value="NZ_ML660053.1"/>
</dbReference>
<dbReference type="Proteomes" id="UP000315252">
    <property type="component" value="Unassembled WGS sequence"/>
</dbReference>
<protein>
    <submittedName>
        <fullName evidence="2">Glycerophosphodiester phosphodiesterase family protein</fullName>
    </submittedName>
</protein>
<dbReference type="EMBL" id="VHSH01000002">
    <property type="protein sequence ID" value="TQV81708.1"/>
    <property type="molecule type" value="Genomic_DNA"/>
</dbReference>
<dbReference type="PROSITE" id="PS51704">
    <property type="entry name" value="GP_PDE"/>
    <property type="match status" value="1"/>
</dbReference>
<dbReference type="SUPFAM" id="SSF51695">
    <property type="entry name" value="PLC-like phosphodiesterases"/>
    <property type="match status" value="1"/>
</dbReference>
<dbReference type="Pfam" id="PF03009">
    <property type="entry name" value="GDPD"/>
    <property type="match status" value="1"/>
</dbReference>
<comment type="caution">
    <text evidence="2">The sequence shown here is derived from an EMBL/GenBank/DDBJ whole genome shotgun (WGS) entry which is preliminary data.</text>
</comment>
<gene>
    <name evidence="2" type="ORF">FKG95_05520</name>
</gene>
<dbReference type="AlphaFoldDB" id="A0A545TWW3"/>
<dbReference type="OrthoDB" id="1854250at2"/>
<evidence type="ECO:0000259" key="1">
    <source>
        <dbReference type="PROSITE" id="PS51704"/>
    </source>
</evidence>
<dbReference type="InterPro" id="IPR017946">
    <property type="entry name" value="PLC-like_Pdiesterase_TIM-brl"/>
</dbReference>
<evidence type="ECO:0000313" key="3">
    <source>
        <dbReference type="Proteomes" id="UP000315252"/>
    </source>
</evidence>
<dbReference type="PANTHER" id="PTHR46211">
    <property type="entry name" value="GLYCEROPHOSPHORYL DIESTER PHOSPHODIESTERASE"/>
    <property type="match status" value="1"/>
</dbReference>
<dbReference type="CDD" id="cd08566">
    <property type="entry name" value="GDPD_AtGDE_like"/>
    <property type="match status" value="1"/>
</dbReference>
<proteinExistence type="predicted"/>